<dbReference type="InterPro" id="IPR043519">
    <property type="entry name" value="NT_sf"/>
</dbReference>
<evidence type="ECO:0000313" key="2">
    <source>
        <dbReference type="EMBL" id="HGY39341.1"/>
    </source>
</evidence>
<keyword evidence="2" id="KW-0808">Transferase</keyword>
<feature type="domain" description="Polymerase beta nucleotidyltransferase" evidence="1">
    <location>
        <begin position="47"/>
        <end position="126"/>
    </location>
</feature>
<dbReference type="Pfam" id="PF18765">
    <property type="entry name" value="Polbeta"/>
    <property type="match status" value="1"/>
</dbReference>
<gene>
    <name evidence="2" type="ORF">ENW11_06030</name>
</gene>
<organism evidence="2">
    <name type="scientific">Candidatus Caldatribacterium saccharofermentans</name>
    <dbReference type="NCBI Taxonomy" id="1454753"/>
    <lineage>
        <taxon>Bacteria</taxon>
        <taxon>Pseudomonadati</taxon>
        <taxon>Atribacterota</taxon>
        <taxon>Atribacteria</taxon>
        <taxon>Atribacterales</taxon>
        <taxon>Candidatus Caldatribacteriaceae</taxon>
        <taxon>Candidatus Caldatribacterium</taxon>
    </lineage>
</organism>
<protein>
    <submittedName>
        <fullName evidence="2">Nucleotidyltransferase domain-containing protein</fullName>
    </submittedName>
</protein>
<dbReference type="GO" id="GO:0016740">
    <property type="term" value="F:transferase activity"/>
    <property type="evidence" value="ECO:0007669"/>
    <property type="project" value="UniProtKB-KW"/>
</dbReference>
<dbReference type="EMBL" id="DTIY01000040">
    <property type="protein sequence ID" value="HGY39341.1"/>
    <property type="molecule type" value="Genomic_DNA"/>
</dbReference>
<evidence type="ECO:0000259" key="1">
    <source>
        <dbReference type="Pfam" id="PF18765"/>
    </source>
</evidence>
<name>A0A7V4TGF3_9BACT</name>
<sequence length="128" mass="14602">MPTALELTREGWKPYLDAARKRPSPPAREPAKHSERVRLVARVREAARILKSRFGARRVVLFGSLAHEAWFMPDSDVDIAVEGLAGDEYWQAWKAVEEIIGDRPVDLIEIERAGEPLRRAIERYGVEL</sequence>
<dbReference type="AlphaFoldDB" id="A0A7V4TGF3"/>
<dbReference type="SUPFAM" id="SSF81301">
    <property type="entry name" value="Nucleotidyltransferase"/>
    <property type="match status" value="1"/>
</dbReference>
<dbReference type="RefSeq" id="WP_017874148.1">
    <property type="nucleotide sequence ID" value="NZ_CP187957.1"/>
</dbReference>
<dbReference type="CDD" id="cd05403">
    <property type="entry name" value="NT_KNTase_like"/>
    <property type="match status" value="1"/>
</dbReference>
<accession>A0A7V4TGF3</accession>
<reference evidence="2" key="1">
    <citation type="journal article" date="2020" name="mSystems">
        <title>Genome- and Community-Level Interaction Insights into Carbon Utilization and Element Cycling Functions of Hydrothermarchaeota in Hydrothermal Sediment.</title>
        <authorList>
            <person name="Zhou Z."/>
            <person name="Liu Y."/>
            <person name="Xu W."/>
            <person name="Pan J."/>
            <person name="Luo Z.H."/>
            <person name="Li M."/>
        </authorList>
    </citation>
    <scope>NUCLEOTIDE SEQUENCE [LARGE SCALE GENOMIC DNA]</scope>
    <source>
        <strain evidence="2">SpSt-82</strain>
    </source>
</reference>
<comment type="caution">
    <text evidence="2">The sequence shown here is derived from an EMBL/GenBank/DDBJ whole genome shotgun (WGS) entry which is preliminary data.</text>
</comment>
<proteinExistence type="predicted"/>
<dbReference type="Gene3D" id="3.30.460.10">
    <property type="entry name" value="Beta Polymerase, domain 2"/>
    <property type="match status" value="1"/>
</dbReference>
<dbReference type="InterPro" id="IPR041633">
    <property type="entry name" value="Polbeta"/>
</dbReference>